<comment type="caution">
    <text evidence="1">The sequence shown here is derived from an EMBL/GenBank/DDBJ whole genome shotgun (WGS) entry which is preliminary data.</text>
</comment>
<dbReference type="EMBL" id="AMFJ01028927">
    <property type="protein sequence ID" value="EKD44250.1"/>
    <property type="molecule type" value="Genomic_DNA"/>
</dbReference>
<accession>K1YMR2</accession>
<dbReference type="AlphaFoldDB" id="K1YMR2"/>
<name>K1YMR2_9BACT</name>
<organism evidence="1">
    <name type="scientific">uncultured bacterium</name>
    <name type="common">gcode 4</name>
    <dbReference type="NCBI Taxonomy" id="1234023"/>
    <lineage>
        <taxon>Bacteria</taxon>
        <taxon>environmental samples</taxon>
    </lineage>
</organism>
<reference evidence="1" key="1">
    <citation type="journal article" date="2012" name="Science">
        <title>Fermentation, hydrogen, and sulfur metabolism in multiple uncultivated bacterial phyla.</title>
        <authorList>
            <person name="Wrighton K.C."/>
            <person name="Thomas B.C."/>
            <person name="Sharon I."/>
            <person name="Miller C.S."/>
            <person name="Castelle C.J."/>
            <person name="VerBerkmoes N.C."/>
            <person name="Wilkins M.J."/>
            <person name="Hettich R.L."/>
            <person name="Lipton M.S."/>
            <person name="Williams K.H."/>
            <person name="Long P.E."/>
            <person name="Banfield J.F."/>
        </authorList>
    </citation>
    <scope>NUCLEOTIDE SEQUENCE [LARGE SCALE GENOMIC DNA]</scope>
</reference>
<evidence type="ECO:0000313" key="1">
    <source>
        <dbReference type="EMBL" id="EKD44250.1"/>
    </source>
</evidence>
<protein>
    <submittedName>
        <fullName evidence="1">Uncharacterized protein</fullName>
    </submittedName>
</protein>
<gene>
    <name evidence="1" type="ORF">ACD_71C00196G0004</name>
</gene>
<sequence length="122" mass="15267">MKRITFNKKWERVDILLNKRIIWSYVKNKNLYYFSLNKLDKQILLFEQWLINYLLKNYLLYKDFNIFIENNFELSICGKFYVYNWKTIYQSLLWSVSGIWNDLDDRWPEYYEALVFEPKESD</sequence>
<proteinExistence type="predicted"/>